<dbReference type="Pfam" id="PF13432">
    <property type="entry name" value="TPR_16"/>
    <property type="match status" value="4"/>
</dbReference>
<reference evidence="4" key="1">
    <citation type="journal article" date="2020" name="mSystems">
        <title>Genome- and Community-Level Interaction Insights into Carbon Utilization and Element Cycling Functions of Hydrothermarchaeota in Hydrothermal Sediment.</title>
        <authorList>
            <person name="Zhou Z."/>
            <person name="Liu Y."/>
            <person name="Xu W."/>
            <person name="Pan J."/>
            <person name="Luo Z.H."/>
            <person name="Li M."/>
        </authorList>
    </citation>
    <scope>NUCLEOTIDE SEQUENCE [LARGE SCALE GENOMIC DNA]</scope>
    <source>
        <strain evidence="4">SpSt-1233</strain>
    </source>
</reference>
<dbReference type="PANTHER" id="PTHR45586">
    <property type="entry name" value="TPR REPEAT-CONTAINING PROTEIN PA4667"/>
    <property type="match status" value="1"/>
</dbReference>
<dbReference type="PROSITE" id="PS50005">
    <property type="entry name" value="TPR"/>
    <property type="match status" value="8"/>
</dbReference>
<feature type="repeat" description="TPR" evidence="3">
    <location>
        <begin position="271"/>
        <end position="304"/>
    </location>
</feature>
<dbReference type="InterPro" id="IPR011990">
    <property type="entry name" value="TPR-like_helical_dom_sf"/>
</dbReference>
<organism evidence="4">
    <name type="scientific">Eiseniibacteriota bacterium</name>
    <dbReference type="NCBI Taxonomy" id="2212470"/>
    <lineage>
        <taxon>Bacteria</taxon>
        <taxon>Candidatus Eiseniibacteriota</taxon>
    </lineage>
</organism>
<feature type="repeat" description="TPR" evidence="3">
    <location>
        <begin position="373"/>
        <end position="406"/>
    </location>
</feature>
<gene>
    <name evidence="4" type="ORF">ENO08_05395</name>
</gene>
<evidence type="ECO:0000313" key="4">
    <source>
        <dbReference type="EMBL" id="HER43875.1"/>
    </source>
</evidence>
<feature type="repeat" description="TPR" evidence="3">
    <location>
        <begin position="591"/>
        <end position="624"/>
    </location>
</feature>
<dbReference type="SUPFAM" id="SSF48452">
    <property type="entry name" value="TPR-like"/>
    <property type="match status" value="3"/>
</dbReference>
<evidence type="ECO:0000256" key="3">
    <source>
        <dbReference type="PROSITE-ProRule" id="PRU00339"/>
    </source>
</evidence>
<protein>
    <submittedName>
        <fullName evidence="4">Tetratricopeptide repeat protein</fullName>
    </submittedName>
</protein>
<feature type="repeat" description="TPR" evidence="3">
    <location>
        <begin position="237"/>
        <end position="270"/>
    </location>
</feature>
<dbReference type="Pfam" id="PF13181">
    <property type="entry name" value="TPR_8"/>
    <property type="match status" value="1"/>
</dbReference>
<dbReference type="EMBL" id="DSEC01000382">
    <property type="protein sequence ID" value="HER43875.1"/>
    <property type="molecule type" value="Genomic_DNA"/>
</dbReference>
<name>A0A7V2AV76_UNCEI</name>
<dbReference type="AlphaFoldDB" id="A0A7V2AV76"/>
<accession>A0A7V2AV76</accession>
<evidence type="ECO:0000256" key="2">
    <source>
        <dbReference type="ARBA" id="ARBA00022803"/>
    </source>
</evidence>
<feature type="repeat" description="TPR" evidence="3">
    <location>
        <begin position="454"/>
        <end position="487"/>
    </location>
</feature>
<dbReference type="InterPro" id="IPR019734">
    <property type="entry name" value="TPR_rpt"/>
</dbReference>
<dbReference type="Proteomes" id="UP000886069">
    <property type="component" value="Unassembled WGS sequence"/>
</dbReference>
<dbReference type="PANTHER" id="PTHR45586:SF16">
    <property type="entry name" value="DOMAIN PROTEIN, PUTATIVE-RELATED"/>
    <property type="match status" value="1"/>
</dbReference>
<feature type="repeat" description="TPR" evidence="3">
    <location>
        <begin position="203"/>
        <end position="236"/>
    </location>
</feature>
<comment type="caution">
    <text evidence="4">The sequence shown here is derived from an EMBL/GenBank/DDBJ whole genome shotgun (WGS) entry which is preliminary data.</text>
</comment>
<evidence type="ECO:0000256" key="1">
    <source>
        <dbReference type="ARBA" id="ARBA00022737"/>
    </source>
</evidence>
<dbReference type="InterPro" id="IPR051012">
    <property type="entry name" value="CellSynth/LPSAsmb/PSIAsmb"/>
</dbReference>
<keyword evidence="1" id="KW-0677">Repeat</keyword>
<dbReference type="PROSITE" id="PS50293">
    <property type="entry name" value="TPR_REGION"/>
    <property type="match status" value="2"/>
</dbReference>
<feature type="repeat" description="TPR" evidence="3">
    <location>
        <begin position="488"/>
        <end position="521"/>
    </location>
</feature>
<keyword evidence="2 3" id="KW-0802">TPR repeat</keyword>
<proteinExistence type="predicted"/>
<sequence length="642" mass="71831">MHVMSFCSCLQECRSGAGPGAYEAFVPSSRLHGHSTLFGPACQLECAGDALVFAHIRSVPYNYGNRKDSAIMKRLMLSVLAAGLLVSSPVRANEMIDTRAVVYYLQGVFFEARFDLEAALEFYERANRYDQGNPVIEISLARVYLELGDPGRAERYAAALQGSERYGGEAGLILAEIAYTQGDKERALDLLLPLADADGDTRFDALKFLSKVYLDLGRVDEAREVLEKAVELFSEDLYLQYRLGILYYETGELERAVRAFQKAIEINPAFTNAHLALATLLQQTGRYDEAEASYRNVLELDPRNGAALKELADLLFEREEFEEGIDLIEPLGEKGLLDDGGLLALGRFYYRADRIDDALEMFRKLADEGEGNVAIMRAIAEIEMQRGHFNTACSYLRRAIEAEPDDFSNYIGILLVLHGLAGEPAGPEEAFEVPTDEAERYLREAVRTVSADSAEDNYLLGAAMRKAEKSEEAERFLLRAEELDPQDRRTLLELATLYEQTGDFDGALERIVRLYEKDPDDPSVNNYYGYLLAEKNERLDFAERLVRKALLSEPENGYFLDSLGWVLFKKGDLEGALEVLLDAAARAGEDPVIWDHLGQIYEGLGNRGKAIEAYRTSLSIDPGEAAVERRIERLEQTVPSEK</sequence>
<dbReference type="SMART" id="SM00028">
    <property type="entry name" value="TPR"/>
    <property type="match status" value="10"/>
</dbReference>
<dbReference type="Pfam" id="PF14559">
    <property type="entry name" value="TPR_19"/>
    <property type="match status" value="2"/>
</dbReference>
<feature type="repeat" description="TPR" evidence="3">
    <location>
        <begin position="100"/>
        <end position="133"/>
    </location>
</feature>
<dbReference type="Gene3D" id="1.25.40.10">
    <property type="entry name" value="Tetratricopeptide repeat domain"/>
    <property type="match status" value="4"/>
</dbReference>